<accession>A0A1X2IJU0</accession>
<feature type="transmembrane region" description="Helical" evidence="2">
    <location>
        <begin position="20"/>
        <end position="42"/>
    </location>
</feature>
<gene>
    <name evidence="3" type="ORF">BCR42DRAFT_490518</name>
</gene>
<keyword evidence="2" id="KW-0472">Membrane</keyword>
<dbReference type="EMBL" id="MCGE01000009">
    <property type="protein sequence ID" value="ORZ17826.1"/>
    <property type="molecule type" value="Genomic_DNA"/>
</dbReference>
<protein>
    <submittedName>
        <fullName evidence="3">Uncharacterized protein</fullName>
    </submittedName>
</protein>
<evidence type="ECO:0000256" key="1">
    <source>
        <dbReference type="SAM" id="Coils"/>
    </source>
</evidence>
<evidence type="ECO:0000256" key="2">
    <source>
        <dbReference type="SAM" id="Phobius"/>
    </source>
</evidence>
<dbReference type="Proteomes" id="UP000193560">
    <property type="component" value="Unassembled WGS sequence"/>
</dbReference>
<keyword evidence="4" id="KW-1185">Reference proteome</keyword>
<dbReference type="AlphaFoldDB" id="A0A1X2IJU0"/>
<proteinExistence type="predicted"/>
<dbReference type="OrthoDB" id="2339353at2759"/>
<sequence length="488" mass="55465">MHFIFEALRQRPLESKSLAIGRGITAILMGCCFLAYVGFLIYQICTDHTLILQTSKTIPESGYPAPDIEMCMGNSDFIVTSCVLVDMDYKENPLTNCTKYLTIHPLKDGQYCKAFQVNDSSVHFALKEPTSASSSSGALVRRVDFYWAVQNLTAAQLQQRSLPNLSITTYSQQFSAWRRTTNEMNDLPSPQADAWNSLQHQKYVSSSEINHSTQIYFKPSRYRYLQKDALSVIGLNNTYLEVDSIETTQLSWGMNYLNPNYDVYGHYQGHFGITLSTQTYLSMKEQRQHSVLSALGLTGGPMVLPQQCISFFSAMAPPQPGGHQDYIVNIIPNHHQTKETLTDGIDQVQSENGASSSSSTAPIAHHNSLLESRVEELEEILRDYFLNVEHLDRLRRRQQENHTLDHHLQLNLLPTMNFFPCEIVPPPCRQENQLLEMNGGIAPKLAFLSFFPPPRLCSLFMYYAAQKFKLCLTICHTLYFKSDLKLRI</sequence>
<feature type="coiled-coil region" evidence="1">
    <location>
        <begin position="367"/>
        <end position="394"/>
    </location>
</feature>
<reference evidence="3 4" key="1">
    <citation type="submission" date="2016-07" db="EMBL/GenBank/DDBJ databases">
        <title>Pervasive Adenine N6-methylation of Active Genes in Fungi.</title>
        <authorList>
            <consortium name="DOE Joint Genome Institute"/>
            <person name="Mondo S.J."/>
            <person name="Dannebaum R.O."/>
            <person name="Kuo R.C."/>
            <person name="Labutti K."/>
            <person name="Haridas S."/>
            <person name="Kuo A."/>
            <person name="Salamov A."/>
            <person name="Ahrendt S.R."/>
            <person name="Lipzen A."/>
            <person name="Sullivan W."/>
            <person name="Andreopoulos W.B."/>
            <person name="Clum A."/>
            <person name="Lindquist E."/>
            <person name="Daum C."/>
            <person name="Ramamoorthy G.K."/>
            <person name="Gryganskyi A."/>
            <person name="Culley D."/>
            <person name="Magnuson J.K."/>
            <person name="James T.Y."/>
            <person name="O'Malley M.A."/>
            <person name="Stajich J.E."/>
            <person name="Spatafora J.W."/>
            <person name="Visel A."/>
            <person name="Grigoriev I.V."/>
        </authorList>
    </citation>
    <scope>NUCLEOTIDE SEQUENCE [LARGE SCALE GENOMIC DNA]</scope>
    <source>
        <strain evidence="3 4">NRRL 1336</strain>
    </source>
</reference>
<organism evidence="3 4">
    <name type="scientific">Absidia repens</name>
    <dbReference type="NCBI Taxonomy" id="90262"/>
    <lineage>
        <taxon>Eukaryota</taxon>
        <taxon>Fungi</taxon>
        <taxon>Fungi incertae sedis</taxon>
        <taxon>Mucoromycota</taxon>
        <taxon>Mucoromycotina</taxon>
        <taxon>Mucoromycetes</taxon>
        <taxon>Mucorales</taxon>
        <taxon>Cunninghamellaceae</taxon>
        <taxon>Absidia</taxon>
    </lineage>
</organism>
<keyword evidence="2" id="KW-1133">Transmembrane helix</keyword>
<comment type="caution">
    <text evidence="3">The sequence shown here is derived from an EMBL/GenBank/DDBJ whole genome shotgun (WGS) entry which is preliminary data.</text>
</comment>
<evidence type="ECO:0000313" key="3">
    <source>
        <dbReference type="EMBL" id="ORZ17826.1"/>
    </source>
</evidence>
<evidence type="ECO:0000313" key="4">
    <source>
        <dbReference type="Proteomes" id="UP000193560"/>
    </source>
</evidence>
<keyword evidence="1" id="KW-0175">Coiled coil</keyword>
<keyword evidence="2" id="KW-0812">Transmembrane</keyword>
<name>A0A1X2IJU0_9FUNG</name>